<protein>
    <submittedName>
        <fullName evidence="1">Uncharacterized protein</fullName>
    </submittedName>
</protein>
<proteinExistence type="predicted"/>
<gene>
    <name evidence="1" type="ORF">MSMAP_2159</name>
</gene>
<evidence type="ECO:0000313" key="1">
    <source>
        <dbReference type="EMBL" id="AKB62144.1"/>
    </source>
</evidence>
<dbReference type="GeneID" id="24865420"/>
<dbReference type="HOGENOM" id="CLU_2565741_0_0_2"/>
<dbReference type="Proteomes" id="UP000033116">
    <property type="component" value="Chromosome"/>
</dbReference>
<organism evidence="1 2">
    <name type="scientific">Methanosarcina mazei SarPi</name>
    <dbReference type="NCBI Taxonomy" id="1434115"/>
    <lineage>
        <taxon>Archaea</taxon>
        <taxon>Methanobacteriati</taxon>
        <taxon>Methanobacteriota</taxon>
        <taxon>Stenosarchaea group</taxon>
        <taxon>Methanomicrobia</taxon>
        <taxon>Methanosarcinales</taxon>
        <taxon>Methanosarcinaceae</taxon>
        <taxon>Methanosarcina</taxon>
    </lineage>
</organism>
<dbReference type="EMBL" id="CP009511">
    <property type="protein sequence ID" value="AKB62144.1"/>
    <property type="molecule type" value="Genomic_DNA"/>
</dbReference>
<reference evidence="1 2" key="1">
    <citation type="submission" date="2014-07" db="EMBL/GenBank/DDBJ databases">
        <title>Methanogenic archaea and the global carbon cycle.</title>
        <authorList>
            <person name="Henriksen J.R."/>
            <person name="Luke J."/>
            <person name="Reinhart S."/>
            <person name="Benedict M.N."/>
            <person name="Youngblut N.D."/>
            <person name="Metcalf M.E."/>
            <person name="Whitaker R.J."/>
            <person name="Metcalf W.W."/>
        </authorList>
    </citation>
    <scope>NUCLEOTIDE SEQUENCE [LARGE SCALE GENOMIC DNA]</scope>
    <source>
        <strain evidence="1 2">SarPi</strain>
    </source>
</reference>
<name>A0A0E3RDB9_METMZ</name>
<evidence type="ECO:0000313" key="2">
    <source>
        <dbReference type="Proteomes" id="UP000033116"/>
    </source>
</evidence>
<dbReference type="AlphaFoldDB" id="A0A0E3RDB9"/>
<dbReference type="PATRIC" id="fig|1434115.4.peg.2785"/>
<sequence>MKMSIIQALEKLAELNNYEEILVKIKDDDEPTPIDLEIDDIRKFAEDPDQTFDLMVTEYTIRELDENGKEKLGEPLYTVIKKHD</sequence>
<dbReference type="RefSeq" id="WP_048038867.1">
    <property type="nucleotide sequence ID" value="NZ_CP009511.1"/>
</dbReference>
<accession>A0A0E3RDB9</accession>